<dbReference type="InterPro" id="IPR036388">
    <property type="entry name" value="WH-like_DNA-bd_sf"/>
</dbReference>
<sequence>MGNIIMKNDPGGAPVGAGAQSGVLVFIGSRQCFSDVLLRTIAGELENSQAIRFDELSEFQNYIDWNQSPIGLVVVEAQQCHHDQKICKSIMDTMASKHPSIRLAIAYWEADLDRLLSPKFSARMLDSARQIVQGYVPMNVGIDIWLSVIRLLICGGDYFPPEVVVRREALYRKWDEAKTENADPERVDNPTGPAVNGARNNPLTKRETQVIEHVVGGMQNKEIARKLKLSEHTVKLHIHHIISKMSAKNRTEAAMRYMNLKGAAR</sequence>
<evidence type="ECO:0000256" key="4">
    <source>
        <dbReference type="SAM" id="MobiDB-lite"/>
    </source>
</evidence>
<feature type="region of interest" description="Disordered" evidence="4">
    <location>
        <begin position="178"/>
        <end position="203"/>
    </location>
</feature>
<dbReference type="OrthoDB" id="9810375at2"/>
<dbReference type="CDD" id="cd06170">
    <property type="entry name" value="LuxR_C_like"/>
    <property type="match status" value="1"/>
</dbReference>
<evidence type="ECO:0000259" key="5">
    <source>
        <dbReference type="PROSITE" id="PS50043"/>
    </source>
</evidence>
<evidence type="ECO:0000256" key="1">
    <source>
        <dbReference type="ARBA" id="ARBA00023015"/>
    </source>
</evidence>
<accession>A0A347UHX1</accession>
<dbReference type="GO" id="GO:0003677">
    <property type="term" value="F:DNA binding"/>
    <property type="evidence" value="ECO:0007669"/>
    <property type="project" value="UniProtKB-KW"/>
</dbReference>
<evidence type="ECO:0000256" key="3">
    <source>
        <dbReference type="ARBA" id="ARBA00023163"/>
    </source>
</evidence>
<dbReference type="SUPFAM" id="SSF46894">
    <property type="entry name" value="C-terminal effector domain of the bipartite response regulators"/>
    <property type="match status" value="1"/>
</dbReference>
<evidence type="ECO:0000256" key="2">
    <source>
        <dbReference type="ARBA" id="ARBA00023125"/>
    </source>
</evidence>
<feature type="domain" description="HTH luxR-type" evidence="5">
    <location>
        <begin position="196"/>
        <end position="261"/>
    </location>
</feature>
<dbReference type="Pfam" id="PF00196">
    <property type="entry name" value="GerE"/>
    <property type="match status" value="1"/>
</dbReference>
<dbReference type="EMBL" id="CP032125">
    <property type="protein sequence ID" value="AXX98449.1"/>
    <property type="molecule type" value="Genomic_DNA"/>
</dbReference>
<feature type="compositionally biased region" description="Basic and acidic residues" evidence="4">
    <location>
        <begin position="178"/>
        <end position="188"/>
    </location>
</feature>
<dbReference type="SMART" id="SM00421">
    <property type="entry name" value="HTH_LUXR"/>
    <property type="match status" value="1"/>
</dbReference>
<keyword evidence="2 6" id="KW-0238">DNA-binding</keyword>
<dbReference type="PANTHER" id="PTHR44688:SF16">
    <property type="entry name" value="DNA-BINDING TRANSCRIPTIONAL ACTIVATOR DEVR_DOSR"/>
    <property type="match status" value="1"/>
</dbReference>
<keyword evidence="7" id="KW-1185">Reference proteome</keyword>
<dbReference type="PRINTS" id="PR00038">
    <property type="entry name" value="HTHLUXR"/>
</dbReference>
<dbReference type="PROSITE" id="PS50043">
    <property type="entry name" value="HTH_LUXR_2"/>
    <property type="match status" value="1"/>
</dbReference>
<dbReference type="AlphaFoldDB" id="A0A347UHX1"/>
<evidence type="ECO:0000313" key="7">
    <source>
        <dbReference type="Proteomes" id="UP000261704"/>
    </source>
</evidence>
<dbReference type="GO" id="GO:0006355">
    <property type="term" value="P:regulation of DNA-templated transcription"/>
    <property type="evidence" value="ECO:0007669"/>
    <property type="project" value="InterPro"/>
</dbReference>
<dbReference type="Gene3D" id="1.10.10.10">
    <property type="entry name" value="Winged helix-like DNA-binding domain superfamily/Winged helix DNA-binding domain"/>
    <property type="match status" value="1"/>
</dbReference>
<dbReference type="InterPro" id="IPR000792">
    <property type="entry name" value="Tscrpt_reg_LuxR_C"/>
</dbReference>
<protein>
    <submittedName>
        <fullName evidence="6">DNA-binding response regulator</fullName>
    </submittedName>
</protein>
<proteinExistence type="predicted"/>
<gene>
    <name evidence="6" type="ORF">BAR1_11235</name>
</gene>
<dbReference type="PANTHER" id="PTHR44688">
    <property type="entry name" value="DNA-BINDING TRANSCRIPTIONAL ACTIVATOR DEVR_DOSR"/>
    <property type="match status" value="1"/>
</dbReference>
<evidence type="ECO:0000313" key="6">
    <source>
        <dbReference type="EMBL" id="AXX98449.1"/>
    </source>
</evidence>
<dbReference type="KEGG" id="pamo:BAR1_11235"/>
<organism evidence="6 7">
    <name type="scientific">Profundibacter amoris</name>
    <dbReference type="NCBI Taxonomy" id="2171755"/>
    <lineage>
        <taxon>Bacteria</taxon>
        <taxon>Pseudomonadati</taxon>
        <taxon>Pseudomonadota</taxon>
        <taxon>Alphaproteobacteria</taxon>
        <taxon>Rhodobacterales</taxon>
        <taxon>Paracoccaceae</taxon>
        <taxon>Profundibacter</taxon>
    </lineage>
</organism>
<name>A0A347UHX1_9RHOB</name>
<keyword evidence="3" id="KW-0804">Transcription</keyword>
<dbReference type="PROSITE" id="PS00622">
    <property type="entry name" value="HTH_LUXR_1"/>
    <property type="match status" value="1"/>
</dbReference>
<keyword evidence="1" id="KW-0805">Transcription regulation</keyword>
<reference evidence="6 7" key="1">
    <citation type="submission" date="2018-09" db="EMBL/GenBank/DDBJ databases">
        <title>Profundibacter amoris BAR1 gen. nov., sp. nov., a new member of the Roseobacter clade isolated at Lokis Castle Vent Field on the Arctic Mid-Oceanic Ridge.</title>
        <authorList>
            <person name="Le Moine Bauer S."/>
            <person name="Sjoeberg A.G."/>
            <person name="L'Haridon S."/>
            <person name="Stokke R."/>
            <person name="Roalkvam I."/>
            <person name="Steen I.H."/>
            <person name="Dahle H."/>
        </authorList>
    </citation>
    <scope>NUCLEOTIDE SEQUENCE [LARGE SCALE GENOMIC DNA]</scope>
    <source>
        <strain evidence="6 7">BAR1</strain>
    </source>
</reference>
<dbReference type="InterPro" id="IPR016032">
    <property type="entry name" value="Sig_transdc_resp-reg_C-effctor"/>
</dbReference>
<dbReference type="Proteomes" id="UP000261704">
    <property type="component" value="Chromosome"/>
</dbReference>